<evidence type="ECO:0000256" key="10">
    <source>
        <dbReference type="ARBA" id="ARBA00030253"/>
    </source>
</evidence>
<dbReference type="PROSITE" id="PS00943">
    <property type="entry name" value="UBIA"/>
    <property type="match status" value="1"/>
</dbReference>
<dbReference type="CDD" id="cd13957">
    <property type="entry name" value="PT_UbiA_Cox10"/>
    <property type="match status" value="1"/>
</dbReference>
<feature type="transmembrane region" description="Helical" evidence="14">
    <location>
        <begin position="112"/>
        <end position="133"/>
    </location>
</feature>
<dbReference type="OrthoDB" id="9814417at2"/>
<dbReference type="InterPro" id="IPR044878">
    <property type="entry name" value="UbiA_sf"/>
</dbReference>
<comment type="caution">
    <text evidence="15">The sequence shown here is derived from an EMBL/GenBank/DDBJ whole genome shotgun (WGS) entry which is preliminary data.</text>
</comment>
<evidence type="ECO:0000313" key="16">
    <source>
        <dbReference type="Proteomes" id="UP000470384"/>
    </source>
</evidence>
<feature type="transmembrane region" description="Helical" evidence="14">
    <location>
        <begin position="214"/>
        <end position="231"/>
    </location>
</feature>
<feature type="transmembrane region" description="Helical" evidence="14">
    <location>
        <begin position="269"/>
        <end position="289"/>
    </location>
</feature>
<dbReference type="NCBIfam" id="NF003349">
    <property type="entry name" value="PRK04375.1-2"/>
    <property type="match status" value="1"/>
</dbReference>
<evidence type="ECO:0000256" key="4">
    <source>
        <dbReference type="ARBA" id="ARBA00022475"/>
    </source>
</evidence>
<dbReference type="PANTHER" id="PTHR43448:SF7">
    <property type="entry name" value="4-HYDROXYBENZOATE SOLANESYLTRANSFERASE"/>
    <property type="match status" value="1"/>
</dbReference>
<sequence length="302" mass="31883">MAGYLDADIADYFALLKPRVMSLVVFTGLVGMLIAPGDIHPLTAITALLCIAVGAGASGALNMWWDADIDAVMDRTAKRPIPKGIVSAQSAAAFGATLSAASVFVMAALVDYLAAGLLAFTIFFYVVVYTMWLKRATPQNIVIGGLSGALPPAIGWAAVTGGLAVEPLVLVAIIFMWTPPHFWALALVRNDDYSRAGVPMMPVVAGGDSTRTQILVYSLALVPLGVSPLLLGFGGPLFALMSVGLGAGFLWLAVQVWRKREGDEARSAAMRLFGFSIFYLFALFASLLIERMAGLAPVAAWV</sequence>
<dbReference type="HAMAP" id="MF_00154">
    <property type="entry name" value="CyoE_CtaB"/>
    <property type="match status" value="1"/>
</dbReference>
<dbReference type="UniPathway" id="UPA00834">
    <property type="reaction ID" value="UER00712"/>
</dbReference>
<evidence type="ECO:0000256" key="9">
    <source>
        <dbReference type="ARBA" id="ARBA00023136"/>
    </source>
</evidence>
<accession>A0A845QCT1</accession>
<dbReference type="Proteomes" id="UP000470384">
    <property type="component" value="Unassembled WGS sequence"/>
</dbReference>
<dbReference type="PANTHER" id="PTHR43448">
    <property type="entry name" value="PROTOHEME IX FARNESYLTRANSFERASE, MITOCHONDRIAL"/>
    <property type="match status" value="1"/>
</dbReference>
<keyword evidence="5 14" id="KW-0808">Transferase</keyword>
<keyword evidence="8 14" id="KW-0350">Heme biosynthesis</keyword>
<dbReference type="NCBIfam" id="TIGR01473">
    <property type="entry name" value="cyoE_ctaB"/>
    <property type="match status" value="1"/>
</dbReference>
<reference evidence="15 16" key="1">
    <citation type="journal article" date="2016" name="Int. J. Syst. Evol. Microbiol.">
        <title>Pyruvatibacter mobilis gen. nov., sp. nov., a marine bacterium from the culture broth of Picochlorum sp. 122.</title>
        <authorList>
            <person name="Wang G."/>
            <person name="Tang M."/>
            <person name="Wu H."/>
            <person name="Dai S."/>
            <person name="Li T."/>
            <person name="Chen C."/>
            <person name="He H."/>
            <person name="Fan J."/>
            <person name="Xiang W."/>
            <person name="Li X."/>
        </authorList>
    </citation>
    <scope>NUCLEOTIDE SEQUENCE [LARGE SCALE GENOMIC DNA]</scope>
    <source>
        <strain evidence="15 16">GYP-11</strain>
    </source>
</reference>
<protein>
    <recommendedName>
        <fullName evidence="11 14">Protoheme IX farnesyltransferase</fullName>
        <ecNumber evidence="3 14">2.5.1.141</ecNumber>
    </recommendedName>
    <alternativeName>
        <fullName evidence="12 14">Heme B farnesyltransferase</fullName>
    </alternativeName>
    <alternativeName>
        <fullName evidence="10 14">Heme O synthase</fullName>
    </alternativeName>
</protein>
<evidence type="ECO:0000256" key="1">
    <source>
        <dbReference type="ARBA" id="ARBA00004651"/>
    </source>
</evidence>
<dbReference type="RefSeq" id="WP_027840768.1">
    <property type="nucleotide sequence ID" value="NZ_BMHN01000001.1"/>
</dbReference>
<evidence type="ECO:0000256" key="11">
    <source>
        <dbReference type="ARBA" id="ARBA00040810"/>
    </source>
</evidence>
<feature type="transmembrane region" description="Helical" evidence="14">
    <location>
        <begin position="85"/>
        <end position="105"/>
    </location>
</feature>
<evidence type="ECO:0000256" key="7">
    <source>
        <dbReference type="ARBA" id="ARBA00022989"/>
    </source>
</evidence>
<dbReference type="InterPro" id="IPR030470">
    <property type="entry name" value="UbiA_prenylTrfase_CS"/>
</dbReference>
<dbReference type="Gene3D" id="1.10.357.140">
    <property type="entry name" value="UbiA prenyltransferase"/>
    <property type="match status" value="1"/>
</dbReference>
<evidence type="ECO:0000256" key="6">
    <source>
        <dbReference type="ARBA" id="ARBA00022692"/>
    </source>
</evidence>
<evidence type="ECO:0000256" key="14">
    <source>
        <dbReference type="HAMAP-Rule" id="MF_00154"/>
    </source>
</evidence>
<dbReference type="EC" id="2.5.1.141" evidence="3 14"/>
<evidence type="ECO:0000256" key="5">
    <source>
        <dbReference type="ARBA" id="ARBA00022679"/>
    </source>
</evidence>
<evidence type="ECO:0000256" key="12">
    <source>
        <dbReference type="ARBA" id="ARBA00042475"/>
    </source>
</evidence>
<evidence type="ECO:0000256" key="3">
    <source>
        <dbReference type="ARBA" id="ARBA00012292"/>
    </source>
</evidence>
<dbReference type="GO" id="GO:0048034">
    <property type="term" value="P:heme O biosynthetic process"/>
    <property type="evidence" value="ECO:0007669"/>
    <property type="project" value="UniProtKB-UniRule"/>
</dbReference>
<keyword evidence="9 14" id="KW-0472">Membrane</keyword>
<comment type="subcellular location">
    <subcellularLocation>
        <location evidence="1 14">Cell membrane</location>
        <topology evidence="1 14">Multi-pass membrane protein</topology>
    </subcellularLocation>
</comment>
<evidence type="ECO:0000313" key="15">
    <source>
        <dbReference type="EMBL" id="NBG96257.1"/>
    </source>
</evidence>
<dbReference type="Pfam" id="PF01040">
    <property type="entry name" value="UbiA"/>
    <property type="match status" value="1"/>
</dbReference>
<dbReference type="AlphaFoldDB" id="A0A845QCT1"/>
<feature type="transmembrane region" description="Helical" evidence="14">
    <location>
        <begin position="44"/>
        <end position="65"/>
    </location>
</feature>
<dbReference type="EMBL" id="WXYQ01000007">
    <property type="protein sequence ID" value="NBG96257.1"/>
    <property type="molecule type" value="Genomic_DNA"/>
</dbReference>
<comment type="function">
    <text evidence="14">Converts heme B (protoheme IX) to heme O by substitution of the vinyl group on carbon 2 of heme B porphyrin ring with a hydroxyethyl farnesyl side group.</text>
</comment>
<comment type="similarity">
    <text evidence="14">Belongs to the UbiA prenyltransferase family. Protoheme IX farnesyltransferase subfamily.</text>
</comment>
<evidence type="ECO:0000256" key="2">
    <source>
        <dbReference type="ARBA" id="ARBA00004919"/>
    </source>
</evidence>
<name>A0A845QCT1_9HYPH</name>
<dbReference type="InterPro" id="IPR006369">
    <property type="entry name" value="Protohaem_IX_farnesylTrfase"/>
</dbReference>
<comment type="pathway">
    <text evidence="2 14">Porphyrin-containing compound metabolism; heme O biosynthesis; heme O from protoheme: step 1/1.</text>
</comment>
<comment type="catalytic activity">
    <reaction evidence="13 14">
        <text>heme b + (2E,6E)-farnesyl diphosphate + H2O = Fe(II)-heme o + diphosphate</text>
        <dbReference type="Rhea" id="RHEA:28070"/>
        <dbReference type="ChEBI" id="CHEBI:15377"/>
        <dbReference type="ChEBI" id="CHEBI:33019"/>
        <dbReference type="ChEBI" id="CHEBI:60344"/>
        <dbReference type="ChEBI" id="CHEBI:60530"/>
        <dbReference type="ChEBI" id="CHEBI:175763"/>
        <dbReference type="EC" id="2.5.1.141"/>
    </reaction>
</comment>
<dbReference type="InterPro" id="IPR000537">
    <property type="entry name" value="UbiA_prenyltransferase"/>
</dbReference>
<dbReference type="GeneID" id="300655407"/>
<keyword evidence="4 14" id="KW-1003">Cell membrane</keyword>
<proteinExistence type="inferred from homology"/>
<dbReference type="GO" id="GO:0005886">
    <property type="term" value="C:plasma membrane"/>
    <property type="evidence" value="ECO:0007669"/>
    <property type="project" value="UniProtKB-SubCell"/>
</dbReference>
<comment type="miscellaneous">
    <text evidence="14">Carbon 2 of the heme B porphyrin ring is defined according to the Fischer nomenclature.</text>
</comment>
<feature type="transmembrane region" description="Helical" evidence="14">
    <location>
        <begin position="20"/>
        <end position="37"/>
    </location>
</feature>
<keyword evidence="6 14" id="KW-0812">Transmembrane</keyword>
<dbReference type="GO" id="GO:0008495">
    <property type="term" value="F:protoheme IX farnesyltransferase activity"/>
    <property type="evidence" value="ECO:0007669"/>
    <property type="project" value="UniProtKB-UniRule"/>
</dbReference>
<keyword evidence="7 14" id="KW-1133">Transmembrane helix</keyword>
<evidence type="ECO:0000256" key="13">
    <source>
        <dbReference type="ARBA" id="ARBA00047690"/>
    </source>
</evidence>
<organism evidence="15 16">
    <name type="scientific">Pyruvatibacter mobilis</name>
    <dbReference type="NCBI Taxonomy" id="1712261"/>
    <lineage>
        <taxon>Bacteria</taxon>
        <taxon>Pseudomonadati</taxon>
        <taxon>Pseudomonadota</taxon>
        <taxon>Alphaproteobacteria</taxon>
        <taxon>Hyphomicrobiales</taxon>
        <taxon>Parvibaculaceae</taxon>
        <taxon>Pyruvatibacter</taxon>
    </lineage>
</organism>
<keyword evidence="16" id="KW-1185">Reference proteome</keyword>
<gene>
    <name evidence="14" type="primary">ctaB</name>
    <name evidence="15" type="ORF">GTQ45_10985</name>
</gene>
<feature type="transmembrane region" description="Helical" evidence="14">
    <location>
        <begin position="237"/>
        <end position="257"/>
    </location>
</feature>
<evidence type="ECO:0000256" key="8">
    <source>
        <dbReference type="ARBA" id="ARBA00023133"/>
    </source>
</evidence>